<gene>
    <name evidence="2" type="ORF">DYBT9623_01714</name>
</gene>
<organism evidence="2 3">
    <name type="scientific">Dyadobacter linearis</name>
    <dbReference type="NCBI Taxonomy" id="2823330"/>
    <lineage>
        <taxon>Bacteria</taxon>
        <taxon>Pseudomonadati</taxon>
        <taxon>Bacteroidota</taxon>
        <taxon>Cytophagia</taxon>
        <taxon>Cytophagales</taxon>
        <taxon>Spirosomataceae</taxon>
        <taxon>Dyadobacter</taxon>
    </lineage>
</organism>
<keyword evidence="3" id="KW-1185">Reference proteome</keyword>
<accession>A0ABN7R4C7</accession>
<feature type="region of interest" description="Disordered" evidence="1">
    <location>
        <begin position="35"/>
        <end position="55"/>
    </location>
</feature>
<comment type="caution">
    <text evidence="2">The sequence shown here is derived from an EMBL/GenBank/DDBJ whole genome shotgun (WGS) entry which is preliminary data.</text>
</comment>
<reference evidence="2 3" key="1">
    <citation type="submission" date="2021-04" db="EMBL/GenBank/DDBJ databases">
        <authorList>
            <person name="Rodrigo-Torres L."/>
            <person name="Arahal R. D."/>
            <person name="Lucena T."/>
        </authorList>
    </citation>
    <scope>NUCLEOTIDE SEQUENCE [LARGE SCALE GENOMIC DNA]</scope>
    <source>
        <strain evidence="2 3">CECT 9623</strain>
    </source>
</reference>
<name>A0ABN7R4C7_9BACT</name>
<dbReference type="Proteomes" id="UP000679725">
    <property type="component" value="Unassembled WGS sequence"/>
</dbReference>
<evidence type="ECO:0000313" key="3">
    <source>
        <dbReference type="Proteomes" id="UP000679725"/>
    </source>
</evidence>
<sequence length="55" mass="6217">MEAKLINIAIDQARTALTSQFMVLQSQFDSITPNMLKTSSKESRSRTRLTPANKF</sequence>
<proteinExistence type="predicted"/>
<evidence type="ECO:0000313" key="2">
    <source>
        <dbReference type="EMBL" id="CAG5068980.1"/>
    </source>
</evidence>
<evidence type="ECO:0000256" key="1">
    <source>
        <dbReference type="SAM" id="MobiDB-lite"/>
    </source>
</evidence>
<protein>
    <submittedName>
        <fullName evidence="2">Uncharacterized protein</fullName>
    </submittedName>
</protein>
<dbReference type="EMBL" id="CAJRAU010000002">
    <property type="protein sequence ID" value="CAG5068980.1"/>
    <property type="molecule type" value="Genomic_DNA"/>
</dbReference>